<dbReference type="Gene3D" id="3.40.50.2000">
    <property type="entry name" value="Glycogen Phosphorylase B"/>
    <property type="match status" value="1"/>
</dbReference>
<feature type="signal peptide" evidence="1">
    <location>
        <begin position="1"/>
        <end position="18"/>
    </location>
</feature>
<protein>
    <submittedName>
        <fullName evidence="3">Mogroside IE synthase</fullName>
    </submittedName>
</protein>
<feature type="chain" id="PRO_5040369402" evidence="1">
    <location>
        <begin position="19"/>
        <end position="109"/>
    </location>
</feature>
<dbReference type="AlphaFoldDB" id="A0A9R0JVV5"/>
<dbReference type="SUPFAM" id="SSF53756">
    <property type="entry name" value="UDP-Glycosyltransferase/glycogen phosphorylase"/>
    <property type="match status" value="1"/>
</dbReference>
<evidence type="ECO:0000313" key="2">
    <source>
        <dbReference type="Proteomes" id="UP000813463"/>
    </source>
</evidence>
<dbReference type="RefSeq" id="XP_021848445.1">
    <property type="nucleotide sequence ID" value="XM_021992753.2"/>
</dbReference>
<dbReference type="Proteomes" id="UP000813463">
    <property type="component" value="Chromosome 5"/>
</dbReference>
<dbReference type="GeneID" id="110788112"/>
<dbReference type="KEGG" id="soe:110788112"/>
<gene>
    <name evidence="3" type="primary">LOC110788112</name>
</gene>
<organism evidence="2 3">
    <name type="scientific">Spinacia oleracea</name>
    <name type="common">Spinach</name>
    <dbReference type="NCBI Taxonomy" id="3562"/>
    <lineage>
        <taxon>Eukaryota</taxon>
        <taxon>Viridiplantae</taxon>
        <taxon>Streptophyta</taxon>
        <taxon>Embryophyta</taxon>
        <taxon>Tracheophyta</taxon>
        <taxon>Spermatophyta</taxon>
        <taxon>Magnoliopsida</taxon>
        <taxon>eudicotyledons</taxon>
        <taxon>Gunneridae</taxon>
        <taxon>Pentapetalae</taxon>
        <taxon>Caryophyllales</taxon>
        <taxon>Chenopodiaceae</taxon>
        <taxon>Chenopodioideae</taxon>
        <taxon>Anserineae</taxon>
        <taxon>Spinacia</taxon>
    </lineage>
</organism>
<reference evidence="3" key="2">
    <citation type="submission" date="2025-08" db="UniProtKB">
        <authorList>
            <consortium name="RefSeq"/>
        </authorList>
    </citation>
    <scope>IDENTIFICATION</scope>
    <source>
        <tissue evidence="3">Leaf</tissue>
    </source>
</reference>
<proteinExistence type="predicted"/>
<reference evidence="2" key="1">
    <citation type="journal article" date="2021" name="Nat. Commun.">
        <title>Genomic analyses provide insights into spinach domestication and the genetic basis of agronomic traits.</title>
        <authorList>
            <person name="Cai X."/>
            <person name="Sun X."/>
            <person name="Xu C."/>
            <person name="Sun H."/>
            <person name="Wang X."/>
            <person name="Ge C."/>
            <person name="Zhang Z."/>
            <person name="Wang Q."/>
            <person name="Fei Z."/>
            <person name="Jiao C."/>
            <person name="Wang Q."/>
        </authorList>
    </citation>
    <scope>NUCLEOTIDE SEQUENCE [LARGE SCALE GENOMIC DNA]</scope>
    <source>
        <strain evidence="2">cv. Varoflay</strain>
    </source>
</reference>
<sequence length="109" mass="12529">MGICKAVFCFTNCASVCSLYWFLHRGLLTLPLTPDRFLVLAGLPEVQSSDFPGFIVYPLELSEYLGLIMDQFSNVEENDGVFINTFAQLESEIEEAMSEKWRRNEEEFM</sequence>
<evidence type="ECO:0000313" key="3">
    <source>
        <dbReference type="RefSeq" id="XP_021848445.1"/>
    </source>
</evidence>
<keyword evidence="1" id="KW-0732">Signal</keyword>
<evidence type="ECO:0000256" key="1">
    <source>
        <dbReference type="SAM" id="SignalP"/>
    </source>
</evidence>
<accession>A0A9R0JVV5</accession>
<keyword evidence="2" id="KW-1185">Reference proteome</keyword>
<name>A0A9R0JVV5_SPIOL</name>